<proteinExistence type="inferred from homology"/>
<dbReference type="Pfam" id="PF02492">
    <property type="entry name" value="cobW"/>
    <property type="match status" value="1"/>
</dbReference>
<comment type="similarity">
    <text evidence="4">Belongs to the SIMIBI class G3E GTPase family. ZNG1 subfamily.</text>
</comment>
<keyword evidence="1" id="KW-0547">Nucleotide-binding</keyword>
<dbReference type="SUPFAM" id="SSF52540">
    <property type="entry name" value="P-loop containing nucleoside triphosphate hydrolases"/>
    <property type="match status" value="1"/>
</dbReference>
<evidence type="ECO:0000256" key="2">
    <source>
        <dbReference type="ARBA" id="ARBA00022801"/>
    </source>
</evidence>
<dbReference type="Gene3D" id="3.30.1220.10">
    <property type="entry name" value="CobW-like, C-terminal domain"/>
    <property type="match status" value="1"/>
</dbReference>
<dbReference type="InterPro" id="IPR036627">
    <property type="entry name" value="CobW-likC_sf"/>
</dbReference>
<dbReference type="PANTHER" id="PTHR13748">
    <property type="entry name" value="COBW-RELATED"/>
    <property type="match status" value="1"/>
</dbReference>
<evidence type="ECO:0000313" key="8">
    <source>
        <dbReference type="EMBL" id="MFC4411290.1"/>
    </source>
</evidence>
<evidence type="ECO:0000259" key="6">
    <source>
        <dbReference type="Pfam" id="PF02492"/>
    </source>
</evidence>
<dbReference type="Gene3D" id="3.40.50.300">
    <property type="entry name" value="P-loop containing nucleotide triphosphate hydrolases"/>
    <property type="match status" value="1"/>
</dbReference>
<reference evidence="9" key="1">
    <citation type="journal article" date="2019" name="Int. J. Syst. Evol. Microbiol.">
        <title>The Global Catalogue of Microorganisms (GCM) 10K type strain sequencing project: providing services to taxonomists for standard genome sequencing and annotation.</title>
        <authorList>
            <consortium name="The Broad Institute Genomics Platform"/>
            <consortium name="The Broad Institute Genome Sequencing Center for Infectious Disease"/>
            <person name="Wu L."/>
            <person name="Ma J."/>
        </authorList>
    </citation>
    <scope>NUCLEOTIDE SEQUENCE [LARGE SCALE GENOMIC DNA]</scope>
    <source>
        <strain evidence="9">CCUG 59778</strain>
    </source>
</reference>
<dbReference type="CDD" id="cd03112">
    <property type="entry name" value="CobW-like"/>
    <property type="match status" value="1"/>
</dbReference>
<dbReference type="PANTHER" id="PTHR13748:SF62">
    <property type="entry name" value="COBW DOMAIN-CONTAINING PROTEIN"/>
    <property type="match status" value="1"/>
</dbReference>
<evidence type="ECO:0000256" key="3">
    <source>
        <dbReference type="ARBA" id="ARBA00023186"/>
    </source>
</evidence>
<protein>
    <submittedName>
        <fullName evidence="8">CobW family GTP-binding protein</fullName>
    </submittedName>
</protein>
<evidence type="ECO:0000259" key="7">
    <source>
        <dbReference type="Pfam" id="PF07683"/>
    </source>
</evidence>
<dbReference type="EMBL" id="JBHSEC010000019">
    <property type="protein sequence ID" value="MFC4411290.1"/>
    <property type="molecule type" value="Genomic_DNA"/>
</dbReference>
<name>A0ABV8XAZ3_9LACT</name>
<organism evidence="8 9">
    <name type="scientific">Chungangia koreensis</name>
    <dbReference type="NCBI Taxonomy" id="752657"/>
    <lineage>
        <taxon>Bacteria</taxon>
        <taxon>Bacillati</taxon>
        <taxon>Bacillota</taxon>
        <taxon>Bacilli</taxon>
        <taxon>Lactobacillales</taxon>
        <taxon>Chungangia</taxon>
    </lineage>
</organism>
<evidence type="ECO:0000256" key="5">
    <source>
        <dbReference type="ARBA" id="ARBA00049117"/>
    </source>
</evidence>
<keyword evidence="3" id="KW-0143">Chaperone</keyword>
<dbReference type="Proteomes" id="UP001595817">
    <property type="component" value="Unassembled WGS sequence"/>
</dbReference>
<comment type="catalytic activity">
    <reaction evidence="5">
        <text>GTP + H2O = GDP + phosphate + H(+)</text>
        <dbReference type="Rhea" id="RHEA:19669"/>
        <dbReference type="ChEBI" id="CHEBI:15377"/>
        <dbReference type="ChEBI" id="CHEBI:15378"/>
        <dbReference type="ChEBI" id="CHEBI:37565"/>
        <dbReference type="ChEBI" id="CHEBI:43474"/>
        <dbReference type="ChEBI" id="CHEBI:58189"/>
    </reaction>
    <physiologicalReaction direction="left-to-right" evidence="5">
        <dbReference type="Rhea" id="RHEA:19670"/>
    </physiologicalReaction>
</comment>
<feature type="domain" description="CobW/HypB/UreG nucleotide-binding" evidence="6">
    <location>
        <begin position="4"/>
        <end position="182"/>
    </location>
</feature>
<dbReference type="InterPro" id="IPR003495">
    <property type="entry name" value="CobW/HypB/UreG_nucleotide-bd"/>
</dbReference>
<sequence length="301" mass="33947">MIDVYLLSGFLGSGKTSLLQHLIKQWKAEGKLPAVIMNEFGKLPFDSGAVDGDVPLKELLQGCICCTGSEKTEAQIQSLLLEHNPDVILIETTGAAHPVEALDAVMSPLYADRLQFKGIVSVADSKLWLEKEKLSPQVRMLFLEQLRHAHLILLNKSDLLDENELSTVTSGIQMINDHAMVIQTVHGKLPLSFLKQMIPNVNNSDVTKTRIGNELHLSAKLIKFESTVKMENFENWVRNLPSTVYRMKGHVLIEGQKYPMLFQYAYGMVQWLPEYIKMEPQIVLIGENLKEIEWLRGMAHA</sequence>
<feature type="domain" description="CobW C-terminal" evidence="7">
    <location>
        <begin position="222"/>
        <end position="293"/>
    </location>
</feature>
<dbReference type="InterPro" id="IPR027417">
    <property type="entry name" value="P-loop_NTPase"/>
</dbReference>
<dbReference type="InterPro" id="IPR011629">
    <property type="entry name" value="CobW-like_C"/>
</dbReference>
<dbReference type="Pfam" id="PF07683">
    <property type="entry name" value="CobW_C"/>
    <property type="match status" value="1"/>
</dbReference>
<evidence type="ECO:0000256" key="1">
    <source>
        <dbReference type="ARBA" id="ARBA00022741"/>
    </source>
</evidence>
<evidence type="ECO:0000313" key="9">
    <source>
        <dbReference type="Proteomes" id="UP001595817"/>
    </source>
</evidence>
<dbReference type="RefSeq" id="WP_378156041.1">
    <property type="nucleotide sequence ID" value="NZ_JBHSEC010000019.1"/>
</dbReference>
<dbReference type="InterPro" id="IPR051316">
    <property type="entry name" value="Zinc-reg_GTPase_activator"/>
</dbReference>
<accession>A0ABV8XAZ3</accession>
<comment type="caution">
    <text evidence="8">The sequence shown here is derived from an EMBL/GenBank/DDBJ whole genome shotgun (WGS) entry which is preliminary data.</text>
</comment>
<evidence type="ECO:0000256" key="4">
    <source>
        <dbReference type="ARBA" id="ARBA00034320"/>
    </source>
</evidence>
<dbReference type="SUPFAM" id="SSF90002">
    <property type="entry name" value="Hypothetical protein YjiA, C-terminal domain"/>
    <property type="match status" value="1"/>
</dbReference>
<keyword evidence="9" id="KW-1185">Reference proteome</keyword>
<keyword evidence="2" id="KW-0378">Hydrolase</keyword>
<gene>
    <name evidence="8" type="ORF">ACFOZY_12745</name>
</gene>